<evidence type="ECO:0000256" key="4">
    <source>
        <dbReference type="ARBA" id="ARBA00022801"/>
    </source>
</evidence>
<evidence type="ECO:0000256" key="7">
    <source>
        <dbReference type="PIRSR" id="PIRSR022950-1"/>
    </source>
</evidence>
<dbReference type="STRING" id="669874.A0A1E4TR74"/>
<feature type="domain" description="AB hydrolase-1" evidence="9">
    <location>
        <begin position="114"/>
        <end position="344"/>
    </location>
</feature>
<dbReference type="Gene3D" id="3.40.50.1820">
    <property type="entry name" value="alpha/beta hydrolase"/>
    <property type="match status" value="1"/>
</dbReference>
<dbReference type="Proteomes" id="UP000094236">
    <property type="component" value="Unassembled WGS sequence"/>
</dbReference>
<feature type="region of interest" description="Disordered" evidence="8">
    <location>
        <begin position="1"/>
        <end position="27"/>
    </location>
</feature>
<evidence type="ECO:0000313" key="10">
    <source>
        <dbReference type="EMBL" id="ODV94240.1"/>
    </source>
</evidence>
<organism evidence="10 11">
    <name type="scientific">Pachysolen tannophilus NRRL Y-2460</name>
    <dbReference type="NCBI Taxonomy" id="669874"/>
    <lineage>
        <taxon>Eukaryota</taxon>
        <taxon>Fungi</taxon>
        <taxon>Dikarya</taxon>
        <taxon>Ascomycota</taxon>
        <taxon>Saccharomycotina</taxon>
        <taxon>Pichiomycetes</taxon>
        <taxon>Pachysolenaceae</taxon>
        <taxon>Pachysolen</taxon>
    </lineage>
</organism>
<dbReference type="SUPFAM" id="SSF53474">
    <property type="entry name" value="alpha/beta-Hydrolases"/>
    <property type="match status" value="1"/>
</dbReference>
<evidence type="ECO:0000259" key="9">
    <source>
        <dbReference type="Pfam" id="PF00561"/>
    </source>
</evidence>
<dbReference type="InterPro" id="IPR029058">
    <property type="entry name" value="AB_hydrolase_fold"/>
</dbReference>
<feature type="active site" evidence="7">
    <location>
        <position position="168"/>
    </location>
</feature>
<evidence type="ECO:0000256" key="1">
    <source>
        <dbReference type="ARBA" id="ARBA00008645"/>
    </source>
</evidence>
<feature type="active site" evidence="7">
    <location>
        <position position="340"/>
    </location>
</feature>
<keyword evidence="3 6" id="KW-0719">Serine esterase</keyword>
<dbReference type="GO" id="GO:0051723">
    <property type="term" value="F:protein methylesterase activity"/>
    <property type="evidence" value="ECO:0007669"/>
    <property type="project" value="UniProtKB-EC"/>
</dbReference>
<evidence type="ECO:0000256" key="5">
    <source>
        <dbReference type="ARBA" id="ARBA00049203"/>
    </source>
</evidence>
<keyword evidence="11" id="KW-1185">Reference proteome</keyword>
<evidence type="ECO:0000256" key="8">
    <source>
        <dbReference type="SAM" id="MobiDB-lite"/>
    </source>
</evidence>
<name>A0A1E4TR74_PACTA</name>
<comment type="similarity">
    <text evidence="1 6">Belongs to the AB hydrolase superfamily.</text>
</comment>
<dbReference type="AlphaFoldDB" id="A0A1E4TR74"/>
<evidence type="ECO:0000256" key="3">
    <source>
        <dbReference type="ARBA" id="ARBA00022487"/>
    </source>
</evidence>
<feature type="active site" evidence="7">
    <location>
        <position position="199"/>
    </location>
</feature>
<dbReference type="Pfam" id="PF00561">
    <property type="entry name" value="Abhydrolase_1"/>
    <property type="match status" value="1"/>
</dbReference>
<sequence length="378" mass="43599">MVSALPSSLPHGRVPASKRNSSNTQIKGKEDLAQWDKYFKYNEIYTNPENNYKYNTYFQPPFYTNDNPLIFVCHHGAGSSGLTFALLSEAITKKFEDKNKRMVQEEDSQELPGIFSFDLRGHARTESLNQPETDFSMDSFSKDFAFILTELVKKHNYINPSIFLVGHSLGGSVLTNVLVKDYIKDEKIVNSIKGLTMLDIVEEVAIQSLHAMVSYLDKTPKHFDTIEDCIKWHMKVGLVNNLKSAQVSIPALFKYNEEKHHYEWIAKLYNTQPYWNEWFDKLSFNFTSIKSSIAKLLILSGHDNLDKYLMIGQMQGKYQLIVFQSSVLNLETGEHQRCGHFVQEDCPEKVAISLLDFIERNDVSRNEKKINIKWGKLR</sequence>
<dbReference type="EC" id="3.1.1.-" evidence="6"/>
<evidence type="ECO:0000256" key="2">
    <source>
        <dbReference type="ARBA" id="ARBA00020672"/>
    </source>
</evidence>
<comment type="function">
    <text evidence="6">Demethylates proteins that have been reversibly carboxymethylated.</text>
</comment>
<reference evidence="11" key="1">
    <citation type="submission" date="2016-05" db="EMBL/GenBank/DDBJ databases">
        <title>Comparative genomics of biotechnologically important yeasts.</title>
        <authorList>
            <consortium name="DOE Joint Genome Institute"/>
            <person name="Riley R."/>
            <person name="Haridas S."/>
            <person name="Wolfe K.H."/>
            <person name="Lopes M.R."/>
            <person name="Hittinger C.T."/>
            <person name="Goker M."/>
            <person name="Salamov A."/>
            <person name="Wisecaver J."/>
            <person name="Long T.M."/>
            <person name="Aerts A.L."/>
            <person name="Barry K."/>
            <person name="Choi C."/>
            <person name="Clum A."/>
            <person name="Coughlan A.Y."/>
            <person name="Deshpande S."/>
            <person name="Douglass A.P."/>
            <person name="Hanson S.J."/>
            <person name="Klenk H.-P."/>
            <person name="Labutti K."/>
            <person name="Lapidus A."/>
            <person name="Lindquist E."/>
            <person name="Lipzen A."/>
            <person name="Meier-Kolthoff J.P."/>
            <person name="Ohm R.A."/>
            <person name="Otillar R.P."/>
            <person name="Pangilinan J."/>
            <person name="Peng Y."/>
            <person name="Rokas A."/>
            <person name="Rosa C.A."/>
            <person name="Scheuner C."/>
            <person name="Sibirny A.A."/>
            <person name="Slot J.C."/>
            <person name="Stielow J.B."/>
            <person name="Sun H."/>
            <person name="Kurtzman C.P."/>
            <person name="Blackwell M."/>
            <person name="Grigoriev I.V."/>
            <person name="Jeffries T.W."/>
        </authorList>
    </citation>
    <scope>NUCLEOTIDE SEQUENCE [LARGE SCALE GENOMIC DNA]</scope>
    <source>
        <strain evidence="11">NRRL Y-2460</strain>
    </source>
</reference>
<dbReference type="EMBL" id="KV454016">
    <property type="protein sequence ID" value="ODV94240.1"/>
    <property type="molecule type" value="Genomic_DNA"/>
</dbReference>
<dbReference type="InterPro" id="IPR000073">
    <property type="entry name" value="AB_hydrolase_1"/>
</dbReference>
<protein>
    <recommendedName>
        <fullName evidence="2 6">Protein phosphatase methylesterase 1</fullName>
        <shortName evidence="6">PME-1</shortName>
        <ecNumber evidence="6">3.1.1.-</ecNumber>
    </recommendedName>
</protein>
<keyword evidence="4 6" id="KW-0378">Hydrolase</keyword>
<dbReference type="OrthoDB" id="194865at2759"/>
<dbReference type="InterPro" id="IPR016812">
    <property type="entry name" value="PPase_methylesterase_euk"/>
</dbReference>
<proteinExistence type="inferred from homology"/>
<gene>
    <name evidence="10" type="ORF">PACTADRAFT_45063</name>
</gene>
<dbReference type="PANTHER" id="PTHR14189">
    <property type="entry name" value="PROTEIN PHOSPHATASE METHYLESTERASE-1 RELATED"/>
    <property type="match status" value="1"/>
</dbReference>
<dbReference type="PANTHER" id="PTHR14189:SF0">
    <property type="entry name" value="PROTEIN PHOSPHATASE METHYLESTERASE 1"/>
    <property type="match status" value="1"/>
</dbReference>
<dbReference type="PIRSF" id="PIRSF022950">
    <property type="entry name" value="PPase_methylesterase_euk"/>
    <property type="match status" value="1"/>
</dbReference>
<evidence type="ECO:0000313" key="11">
    <source>
        <dbReference type="Proteomes" id="UP000094236"/>
    </source>
</evidence>
<evidence type="ECO:0000256" key="6">
    <source>
        <dbReference type="PIRNR" id="PIRNR022950"/>
    </source>
</evidence>
<dbReference type="GO" id="GO:0005763">
    <property type="term" value="C:mitochondrial small ribosomal subunit"/>
    <property type="evidence" value="ECO:0007669"/>
    <property type="project" value="EnsemblFungi"/>
</dbReference>
<accession>A0A1E4TR74</accession>
<comment type="catalytic activity">
    <reaction evidence="5">
        <text>[phosphatase 2A protein]-C-terminal L-leucine methyl ester + H2O = [phosphatase 2A protein]-C-terminal L-leucine + methanol + H(+)</text>
        <dbReference type="Rhea" id="RHEA:48548"/>
        <dbReference type="Rhea" id="RHEA-COMP:12134"/>
        <dbReference type="Rhea" id="RHEA-COMP:12135"/>
        <dbReference type="ChEBI" id="CHEBI:15377"/>
        <dbReference type="ChEBI" id="CHEBI:15378"/>
        <dbReference type="ChEBI" id="CHEBI:17790"/>
        <dbReference type="ChEBI" id="CHEBI:90516"/>
        <dbReference type="ChEBI" id="CHEBI:90517"/>
        <dbReference type="EC" id="3.1.1.89"/>
    </reaction>
</comment>